<evidence type="ECO:0000256" key="9">
    <source>
        <dbReference type="ARBA" id="ARBA00051114"/>
    </source>
</evidence>
<dbReference type="Pfam" id="PF13185">
    <property type="entry name" value="GAF_2"/>
    <property type="match status" value="1"/>
</dbReference>
<dbReference type="InterPro" id="IPR003018">
    <property type="entry name" value="GAF"/>
</dbReference>
<dbReference type="InterPro" id="IPR029016">
    <property type="entry name" value="GAF-like_dom_sf"/>
</dbReference>
<dbReference type="SUPFAM" id="SSF55073">
    <property type="entry name" value="Nucleotide cyclase"/>
    <property type="match status" value="1"/>
</dbReference>
<dbReference type="FunFam" id="3.30.70.270:FF:000001">
    <property type="entry name" value="Diguanylate cyclase domain protein"/>
    <property type="match status" value="1"/>
</dbReference>
<keyword evidence="7 11" id="KW-1133">Transmembrane helix</keyword>
<dbReference type="PROSITE" id="PS50883">
    <property type="entry name" value="EAL"/>
    <property type="match status" value="1"/>
</dbReference>
<evidence type="ECO:0000256" key="6">
    <source>
        <dbReference type="ARBA" id="ARBA00022692"/>
    </source>
</evidence>
<comment type="caution">
    <text evidence="14">The sequence shown here is derived from an EMBL/GenBank/DDBJ whole genome shotgun (WGS) entry which is preliminary data.</text>
</comment>
<keyword evidence="10" id="KW-0175">Coiled coil</keyword>
<evidence type="ECO:0000256" key="10">
    <source>
        <dbReference type="SAM" id="Coils"/>
    </source>
</evidence>
<evidence type="ECO:0000259" key="12">
    <source>
        <dbReference type="PROSITE" id="PS50883"/>
    </source>
</evidence>
<dbReference type="NCBIfam" id="TIGR00254">
    <property type="entry name" value="GGDEF"/>
    <property type="match status" value="1"/>
</dbReference>
<dbReference type="PANTHER" id="PTHR44757:SF2">
    <property type="entry name" value="BIOFILM ARCHITECTURE MAINTENANCE PROTEIN MBAA"/>
    <property type="match status" value="1"/>
</dbReference>
<evidence type="ECO:0000256" key="8">
    <source>
        <dbReference type="ARBA" id="ARBA00023136"/>
    </source>
</evidence>
<dbReference type="CDD" id="cd01948">
    <property type="entry name" value="EAL"/>
    <property type="match status" value="1"/>
</dbReference>
<dbReference type="Proteomes" id="UP000287798">
    <property type="component" value="Unassembled WGS sequence"/>
</dbReference>
<feature type="coiled-coil region" evidence="10">
    <location>
        <begin position="306"/>
        <end position="340"/>
    </location>
</feature>
<feature type="domain" description="EAL" evidence="12">
    <location>
        <begin position="697"/>
        <end position="951"/>
    </location>
</feature>
<sequence length="961" mass="104516">MSCGEGLTARVTFAPASPVGLAGVWLLLAAGYFLTALVNGQFVLSSSQDIGLWSPLWLPTGLAVAAVLRLGARVWPGILIGALVHDYFILELPLALALALDTANVLEALVAAALFRRLSGTTDPLSGSRSVLLFALAVFIAVAGLSATLGVGALALSGVIAWQNAGLMWWIWSLGNTAGALVLTPLLLSGYDAGARSWNRHRLLESALIILLALGVTHTAFGGWLNTPASGLPLGFLALPFLVWAAFRTGRCGTTVLIALLTLIALWNTVQGAGPFVRETGLESVWLLQGYILVVALTGLLLGAVVDERERARRSLQQTLDGLEARIQAGTRELRQANSTLEREIGERTRAERISRGRGRVLEMLATGMPLPDILHTLMEETEAARPDIICSILLLDTDGRHLRHGAAPSLPQHYCEAVDGLEIGPRVGSCGAACYTGERVIVEDIMTHPYWEGLRELAAGAGLRACWSEPVKSAAGEVLGAFGIYQREVASPHPDDLELLSGAAHLAGIAIERKQVEERLYDLANFDKLTGLPNRSAFSSALNHALQHARRHQARVAIFFLDLDDFKLINDTLGHDVGDRLLQDVAQRLRENVRSDDQLARLGGDEFTVLLSDADDFQRVGELAERLLEVLALPYRLAGQDTAVSASIGISLFPDDAEDAATLLKNADIAMYRSKRQGGHSVQFFTPEMNAEAHDRLQLENELRKALERDEFRLYFQPQWDLDGSTVVGLEALLRWEHPTQGLVGPDRFMATAEHSGLIVPIGNRVLQAACEQGMAWLEQGLLPQRIAVNISSRQFQRQDMTEVISRTLRETGFEAGRLELELTETVLMDNGEDTVTMLRALKTMGVHLAIDDFGTGYSSLAYLKRFPIDRLKIDRSFVMDLTRDSDDAAIVAATIALGHNLNRTVIAEGVETQAQLDFLRQHGCDLVQGYLLSRPLPAEAITELLRAQRAEAPDADALA</sequence>
<evidence type="ECO:0000259" key="13">
    <source>
        <dbReference type="PROSITE" id="PS50887"/>
    </source>
</evidence>
<dbReference type="EMBL" id="QZMU01000001">
    <property type="protein sequence ID" value="RRQ22789.1"/>
    <property type="molecule type" value="Genomic_DNA"/>
</dbReference>
<gene>
    <name evidence="14" type="ORF">D6C00_13185</name>
</gene>
<dbReference type="PANTHER" id="PTHR44757">
    <property type="entry name" value="DIGUANYLATE CYCLASE DGCP"/>
    <property type="match status" value="1"/>
</dbReference>
<dbReference type="InterPro" id="IPR052155">
    <property type="entry name" value="Biofilm_reg_signaling"/>
</dbReference>
<keyword evidence="5" id="KW-0973">c-di-GMP</keyword>
<dbReference type="GO" id="GO:0005886">
    <property type="term" value="C:plasma membrane"/>
    <property type="evidence" value="ECO:0007669"/>
    <property type="project" value="UniProtKB-SubCell"/>
</dbReference>
<dbReference type="SUPFAM" id="SSF55781">
    <property type="entry name" value="GAF domain-like"/>
    <property type="match status" value="1"/>
</dbReference>
<feature type="transmembrane region" description="Helical" evidence="11">
    <location>
        <begin position="50"/>
        <end position="72"/>
    </location>
</feature>
<dbReference type="SMART" id="SM00267">
    <property type="entry name" value="GGDEF"/>
    <property type="match status" value="1"/>
</dbReference>
<dbReference type="FunFam" id="3.20.20.450:FF:000001">
    <property type="entry name" value="Cyclic di-GMP phosphodiesterase yahA"/>
    <property type="match status" value="1"/>
</dbReference>
<dbReference type="AlphaFoldDB" id="A0A426QM12"/>
<dbReference type="SUPFAM" id="SSF141868">
    <property type="entry name" value="EAL domain-like"/>
    <property type="match status" value="1"/>
</dbReference>
<evidence type="ECO:0000313" key="15">
    <source>
        <dbReference type="Proteomes" id="UP000287798"/>
    </source>
</evidence>
<reference evidence="14 15" key="1">
    <citation type="journal article" date="2010" name="Int. J. Syst. Evol. Microbiol.">
        <title>Thiohalobacter thiocyanaticus gen. nov., sp. nov., a moderately halophilic, sulfur-oxidizing gammaproteobacterium from hypersaline lakes, that utilizes thiocyanate.</title>
        <authorList>
            <person name="Sorokin D.Y."/>
            <person name="Kovaleva O.L."/>
            <person name="Tourova T.P."/>
            <person name="Muyzer G."/>
        </authorList>
    </citation>
    <scope>NUCLEOTIDE SEQUENCE [LARGE SCALE GENOMIC DNA]</scope>
    <source>
        <strain evidence="14 15">Hrh1</strain>
    </source>
</reference>
<evidence type="ECO:0000256" key="2">
    <source>
        <dbReference type="ARBA" id="ARBA00004651"/>
    </source>
</evidence>
<proteinExistence type="predicted"/>
<dbReference type="GO" id="GO:0071111">
    <property type="term" value="F:cyclic-guanylate-specific phosphodiesterase activity"/>
    <property type="evidence" value="ECO:0007669"/>
    <property type="project" value="UniProtKB-EC"/>
</dbReference>
<feature type="transmembrane region" description="Helical" evidence="11">
    <location>
        <begin position="203"/>
        <end position="225"/>
    </location>
</feature>
<evidence type="ECO:0000256" key="5">
    <source>
        <dbReference type="ARBA" id="ARBA00022636"/>
    </source>
</evidence>
<dbReference type="SMART" id="SM00052">
    <property type="entry name" value="EAL"/>
    <property type="match status" value="1"/>
</dbReference>
<dbReference type="PROSITE" id="PS50887">
    <property type="entry name" value="GGDEF"/>
    <property type="match status" value="1"/>
</dbReference>
<name>A0A426QM12_9GAMM</name>
<dbReference type="SMART" id="SM00065">
    <property type="entry name" value="GAF"/>
    <property type="match status" value="1"/>
</dbReference>
<feature type="domain" description="GGDEF" evidence="13">
    <location>
        <begin position="555"/>
        <end position="688"/>
    </location>
</feature>
<keyword evidence="4" id="KW-1003">Cell membrane</keyword>
<comment type="subcellular location">
    <subcellularLocation>
        <location evidence="2">Cell membrane</location>
        <topology evidence="2">Multi-pass membrane protein</topology>
    </subcellularLocation>
</comment>
<evidence type="ECO:0000256" key="4">
    <source>
        <dbReference type="ARBA" id="ARBA00022475"/>
    </source>
</evidence>
<dbReference type="Gene3D" id="3.20.20.450">
    <property type="entry name" value="EAL domain"/>
    <property type="match status" value="1"/>
</dbReference>
<keyword evidence="15" id="KW-1185">Reference proteome</keyword>
<protein>
    <recommendedName>
        <fullName evidence="3">cyclic-guanylate-specific phosphodiesterase</fullName>
        <ecNumber evidence="3">3.1.4.52</ecNumber>
    </recommendedName>
</protein>
<feature type="transmembrane region" description="Helical" evidence="11">
    <location>
        <begin position="254"/>
        <end position="274"/>
    </location>
</feature>
<dbReference type="Pfam" id="PF05231">
    <property type="entry name" value="MASE1"/>
    <property type="match status" value="1"/>
</dbReference>
<dbReference type="InterPro" id="IPR043128">
    <property type="entry name" value="Rev_trsase/Diguanyl_cyclase"/>
</dbReference>
<feature type="transmembrane region" description="Helical" evidence="11">
    <location>
        <begin position="131"/>
        <end position="161"/>
    </location>
</feature>
<dbReference type="InterPro" id="IPR029787">
    <property type="entry name" value="Nucleotide_cyclase"/>
</dbReference>
<dbReference type="Pfam" id="PF00990">
    <property type="entry name" value="GGDEF"/>
    <property type="match status" value="1"/>
</dbReference>
<feature type="transmembrane region" description="Helical" evidence="11">
    <location>
        <begin position="167"/>
        <end position="191"/>
    </location>
</feature>
<organism evidence="14 15">
    <name type="scientific">Thiohalobacter thiocyanaticus</name>
    <dbReference type="NCBI Taxonomy" id="585455"/>
    <lineage>
        <taxon>Bacteria</taxon>
        <taxon>Pseudomonadati</taxon>
        <taxon>Pseudomonadota</taxon>
        <taxon>Gammaproteobacteria</taxon>
        <taxon>Thiohalobacterales</taxon>
        <taxon>Thiohalobacteraceae</taxon>
        <taxon>Thiohalobacter</taxon>
    </lineage>
</organism>
<dbReference type="InterPro" id="IPR007895">
    <property type="entry name" value="MASE1"/>
</dbReference>
<dbReference type="InterPro" id="IPR035919">
    <property type="entry name" value="EAL_sf"/>
</dbReference>
<comment type="catalytic activity">
    <reaction evidence="9">
        <text>3',3'-c-di-GMP + H2O = 5'-phosphoguanylyl(3'-&gt;5')guanosine + H(+)</text>
        <dbReference type="Rhea" id="RHEA:24902"/>
        <dbReference type="ChEBI" id="CHEBI:15377"/>
        <dbReference type="ChEBI" id="CHEBI:15378"/>
        <dbReference type="ChEBI" id="CHEBI:58754"/>
        <dbReference type="ChEBI" id="CHEBI:58805"/>
        <dbReference type="EC" id="3.1.4.52"/>
    </reaction>
    <physiologicalReaction direction="left-to-right" evidence="9">
        <dbReference type="Rhea" id="RHEA:24903"/>
    </physiologicalReaction>
</comment>
<dbReference type="EC" id="3.1.4.52" evidence="3"/>
<dbReference type="InterPro" id="IPR000160">
    <property type="entry name" value="GGDEF_dom"/>
</dbReference>
<comment type="cofactor">
    <cofactor evidence="1">
        <name>Mg(2+)</name>
        <dbReference type="ChEBI" id="CHEBI:18420"/>
    </cofactor>
</comment>
<feature type="transmembrane region" description="Helical" evidence="11">
    <location>
        <begin position="286"/>
        <end position="306"/>
    </location>
</feature>
<evidence type="ECO:0000256" key="3">
    <source>
        <dbReference type="ARBA" id="ARBA00012282"/>
    </source>
</evidence>
<dbReference type="Pfam" id="PF00563">
    <property type="entry name" value="EAL"/>
    <property type="match status" value="1"/>
</dbReference>
<evidence type="ECO:0000256" key="7">
    <source>
        <dbReference type="ARBA" id="ARBA00022989"/>
    </source>
</evidence>
<keyword evidence="8 11" id="KW-0472">Membrane</keyword>
<dbReference type="Gene3D" id="3.30.70.270">
    <property type="match status" value="1"/>
</dbReference>
<dbReference type="Gene3D" id="3.30.450.40">
    <property type="match status" value="1"/>
</dbReference>
<accession>A0A426QM12</accession>
<evidence type="ECO:0000313" key="14">
    <source>
        <dbReference type="EMBL" id="RRQ22789.1"/>
    </source>
</evidence>
<evidence type="ECO:0000256" key="1">
    <source>
        <dbReference type="ARBA" id="ARBA00001946"/>
    </source>
</evidence>
<dbReference type="CDD" id="cd01949">
    <property type="entry name" value="GGDEF"/>
    <property type="match status" value="1"/>
</dbReference>
<keyword evidence="6 11" id="KW-0812">Transmembrane</keyword>
<dbReference type="GO" id="GO:0071732">
    <property type="term" value="P:cellular response to nitric oxide"/>
    <property type="evidence" value="ECO:0007669"/>
    <property type="project" value="UniProtKB-ARBA"/>
</dbReference>
<dbReference type="InterPro" id="IPR001633">
    <property type="entry name" value="EAL_dom"/>
</dbReference>
<evidence type="ECO:0000256" key="11">
    <source>
        <dbReference type="SAM" id="Phobius"/>
    </source>
</evidence>
<feature type="transmembrane region" description="Helical" evidence="11">
    <location>
        <begin position="20"/>
        <end position="38"/>
    </location>
</feature>